<evidence type="ECO:0000313" key="4">
    <source>
        <dbReference type="Proteomes" id="UP000607653"/>
    </source>
</evidence>
<proteinExistence type="predicted"/>
<keyword evidence="1" id="KW-0472">Membrane</keyword>
<dbReference type="AlphaFoldDB" id="A0A822YB66"/>
<keyword evidence="4" id="KW-1185">Reference proteome</keyword>
<dbReference type="EMBL" id="DUZY01000002">
    <property type="protein sequence ID" value="DAD29810.1"/>
    <property type="molecule type" value="Genomic_DNA"/>
</dbReference>
<evidence type="ECO:0000256" key="1">
    <source>
        <dbReference type="SAM" id="Phobius"/>
    </source>
</evidence>
<gene>
    <name evidence="3" type="ORF">HUJ06_031278</name>
</gene>
<keyword evidence="1" id="KW-0812">Transmembrane</keyword>
<feature type="signal peptide" evidence="2">
    <location>
        <begin position="1"/>
        <end position="29"/>
    </location>
</feature>
<sequence length="72" mass="7213">MAQVSIYKAAVLACLVMAILSAAAATASAQKNETAPASEPSMVPGSGFALSISGAVLCSSLFFSLLALLKLH</sequence>
<evidence type="ECO:0008006" key="5">
    <source>
        <dbReference type="Google" id="ProtNLM"/>
    </source>
</evidence>
<name>A0A822YB66_NELNU</name>
<keyword evidence="2" id="KW-0732">Signal</keyword>
<dbReference type="PANTHER" id="PTHR33659:SF1">
    <property type="entry name" value="PROTEIN, PUTATIVE-RELATED"/>
    <property type="match status" value="1"/>
</dbReference>
<evidence type="ECO:0000256" key="2">
    <source>
        <dbReference type="SAM" id="SignalP"/>
    </source>
</evidence>
<accession>A0A822YB66</accession>
<feature type="transmembrane region" description="Helical" evidence="1">
    <location>
        <begin position="45"/>
        <end position="69"/>
    </location>
</feature>
<keyword evidence="1" id="KW-1133">Transmembrane helix</keyword>
<comment type="caution">
    <text evidence="3">The sequence shown here is derived from an EMBL/GenBank/DDBJ whole genome shotgun (WGS) entry which is preliminary data.</text>
</comment>
<protein>
    <recommendedName>
        <fullName evidence="5">Arabinogalactan peptide 23-like</fullName>
    </recommendedName>
</protein>
<dbReference type="PANTHER" id="PTHR33659">
    <property type="entry name" value="PROTEIN, PUTATIVE-RELATED-RELATED"/>
    <property type="match status" value="1"/>
</dbReference>
<reference evidence="3 4" key="1">
    <citation type="journal article" date="2020" name="Mol. Biol. Evol.">
        <title>Distinct Expression and Methylation Patterns for Genes with Different Fates following a Single Whole-Genome Duplication in Flowering Plants.</title>
        <authorList>
            <person name="Shi T."/>
            <person name="Rahmani R.S."/>
            <person name="Gugger P.F."/>
            <person name="Wang M."/>
            <person name="Li H."/>
            <person name="Zhang Y."/>
            <person name="Li Z."/>
            <person name="Wang Q."/>
            <person name="Van de Peer Y."/>
            <person name="Marchal K."/>
            <person name="Chen J."/>
        </authorList>
    </citation>
    <scope>NUCLEOTIDE SEQUENCE [LARGE SCALE GENOMIC DNA]</scope>
    <source>
        <tissue evidence="3">Leaf</tissue>
    </source>
</reference>
<organism evidence="3 4">
    <name type="scientific">Nelumbo nucifera</name>
    <name type="common">Sacred lotus</name>
    <dbReference type="NCBI Taxonomy" id="4432"/>
    <lineage>
        <taxon>Eukaryota</taxon>
        <taxon>Viridiplantae</taxon>
        <taxon>Streptophyta</taxon>
        <taxon>Embryophyta</taxon>
        <taxon>Tracheophyta</taxon>
        <taxon>Spermatophyta</taxon>
        <taxon>Magnoliopsida</taxon>
        <taxon>Proteales</taxon>
        <taxon>Nelumbonaceae</taxon>
        <taxon>Nelumbo</taxon>
    </lineage>
</organism>
<evidence type="ECO:0000313" key="3">
    <source>
        <dbReference type="EMBL" id="DAD29810.1"/>
    </source>
</evidence>
<dbReference type="Proteomes" id="UP000607653">
    <property type="component" value="Unassembled WGS sequence"/>
</dbReference>
<feature type="chain" id="PRO_5033057636" description="Arabinogalactan peptide 23-like" evidence="2">
    <location>
        <begin position="30"/>
        <end position="72"/>
    </location>
</feature>